<keyword evidence="7" id="KW-1185">Reference proteome</keyword>
<dbReference type="AlphaFoldDB" id="A0A9P4QFW4"/>
<evidence type="ECO:0000256" key="4">
    <source>
        <dbReference type="PROSITE-ProRule" id="PRU00175"/>
    </source>
</evidence>
<dbReference type="Gene3D" id="3.30.40.10">
    <property type="entry name" value="Zinc/RING finger domain, C3HC4 (zinc finger)"/>
    <property type="match status" value="1"/>
</dbReference>
<feature type="non-terminal residue" evidence="6">
    <location>
        <position position="1"/>
    </location>
</feature>
<reference evidence="6" key="1">
    <citation type="journal article" date="2020" name="Stud. Mycol.">
        <title>101 Dothideomycetes genomes: a test case for predicting lifestyles and emergence of pathogens.</title>
        <authorList>
            <person name="Haridas S."/>
            <person name="Albert R."/>
            <person name="Binder M."/>
            <person name="Bloem J."/>
            <person name="Labutti K."/>
            <person name="Salamov A."/>
            <person name="Andreopoulos B."/>
            <person name="Baker S."/>
            <person name="Barry K."/>
            <person name="Bills G."/>
            <person name="Bluhm B."/>
            <person name="Cannon C."/>
            <person name="Castanera R."/>
            <person name="Culley D."/>
            <person name="Daum C."/>
            <person name="Ezra D."/>
            <person name="Gonzalez J."/>
            <person name="Henrissat B."/>
            <person name="Kuo A."/>
            <person name="Liang C."/>
            <person name="Lipzen A."/>
            <person name="Lutzoni F."/>
            <person name="Magnuson J."/>
            <person name="Mondo S."/>
            <person name="Nolan M."/>
            <person name="Ohm R."/>
            <person name="Pangilinan J."/>
            <person name="Park H.-J."/>
            <person name="Ramirez L."/>
            <person name="Alfaro M."/>
            <person name="Sun H."/>
            <person name="Tritt A."/>
            <person name="Yoshinaga Y."/>
            <person name="Zwiers L.-H."/>
            <person name="Turgeon B."/>
            <person name="Goodwin S."/>
            <person name="Spatafora J."/>
            <person name="Crous P."/>
            <person name="Grigoriev I."/>
        </authorList>
    </citation>
    <scope>NUCLEOTIDE SEQUENCE</scope>
    <source>
        <strain evidence="6">CBS 116435</strain>
    </source>
</reference>
<dbReference type="EMBL" id="MU003767">
    <property type="protein sequence ID" value="KAF2725495.1"/>
    <property type="molecule type" value="Genomic_DNA"/>
</dbReference>
<dbReference type="Proteomes" id="UP000799441">
    <property type="component" value="Unassembled WGS sequence"/>
</dbReference>
<keyword evidence="1" id="KW-0479">Metal-binding</keyword>
<evidence type="ECO:0000313" key="6">
    <source>
        <dbReference type="EMBL" id="KAF2725495.1"/>
    </source>
</evidence>
<protein>
    <recommendedName>
        <fullName evidence="5">RING-type domain-containing protein</fullName>
    </recommendedName>
</protein>
<dbReference type="OrthoDB" id="6105938at2759"/>
<keyword evidence="3" id="KW-0862">Zinc</keyword>
<dbReference type="InterPro" id="IPR013083">
    <property type="entry name" value="Znf_RING/FYVE/PHD"/>
</dbReference>
<gene>
    <name evidence="6" type="ORF">K431DRAFT_196219</name>
</gene>
<sequence>IVCLACLAWHRSKQPLLPLSLAVGYTVWTSLPESFKSLNLPSHSVFMHRLQLVQPRNELDECKICWDSTHRLAEFSCGHRYCEHCLQLMGEHLQTTCPMC</sequence>
<dbReference type="Pfam" id="PF00097">
    <property type="entry name" value="zf-C3HC4"/>
    <property type="match status" value="1"/>
</dbReference>
<evidence type="ECO:0000256" key="1">
    <source>
        <dbReference type="ARBA" id="ARBA00022723"/>
    </source>
</evidence>
<dbReference type="InterPro" id="IPR001841">
    <property type="entry name" value="Znf_RING"/>
</dbReference>
<dbReference type="SUPFAM" id="SSF57850">
    <property type="entry name" value="RING/U-box"/>
    <property type="match status" value="1"/>
</dbReference>
<evidence type="ECO:0000256" key="3">
    <source>
        <dbReference type="ARBA" id="ARBA00022833"/>
    </source>
</evidence>
<dbReference type="InterPro" id="IPR017907">
    <property type="entry name" value="Znf_RING_CS"/>
</dbReference>
<keyword evidence="2 4" id="KW-0863">Zinc-finger</keyword>
<accession>A0A9P4QFW4</accession>
<dbReference type="GO" id="GO:0008270">
    <property type="term" value="F:zinc ion binding"/>
    <property type="evidence" value="ECO:0007669"/>
    <property type="project" value="UniProtKB-KW"/>
</dbReference>
<dbReference type="PROSITE" id="PS00518">
    <property type="entry name" value="ZF_RING_1"/>
    <property type="match status" value="1"/>
</dbReference>
<evidence type="ECO:0000313" key="7">
    <source>
        <dbReference type="Proteomes" id="UP000799441"/>
    </source>
</evidence>
<comment type="caution">
    <text evidence="6">The sequence shown here is derived from an EMBL/GenBank/DDBJ whole genome shotgun (WGS) entry which is preliminary data.</text>
</comment>
<dbReference type="InterPro" id="IPR018957">
    <property type="entry name" value="Znf_C3HC4_RING-type"/>
</dbReference>
<organism evidence="6 7">
    <name type="scientific">Polychaeton citri CBS 116435</name>
    <dbReference type="NCBI Taxonomy" id="1314669"/>
    <lineage>
        <taxon>Eukaryota</taxon>
        <taxon>Fungi</taxon>
        <taxon>Dikarya</taxon>
        <taxon>Ascomycota</taxon>
        <taxon>Pezizomycotina</taxon>
        <taxon>Dothideomycetes</taxon>
        <taxon>Dothideomycetidae</taxon>
        <taxon>Capnodiales</taxon>
        <taxon>Capnodiaceae</taxon>
        <taxon>Polychaeton</taxon>
    </lineage>
</organism>
<dbReference type="SMART" id="SM00184">
    <property type="entry name" value="RING"/>
    <property type="match status" value="1"/>
</dbReference>
<feature type="domain" description="RING-type" evidence="5">
    <location>
        <begin position="62"/>
        <end position="100"/>
    </location>
</feature>
<evidence type="ECO:0000259" key="5">
    <source>
        <dbReference type="PROSITE" id="PS50089"/>
    </source>
</evidence>
<proteinExistence type="predicted"/>
<evidence type="ECO:0000256" key="2">
    <source>
        <dbReference type="ARBA" id="ARBA00022771"/>
    </source>
</evidence>
<feature type="non-terminal residue" evidence="6">
    <location>
        <position position="100"/>
    </location>
</feature>
<dbReference type="CDD" id="cd16449">
    <property type="entry name" value="RING-HC"/>
    <property type="match status" value="1"/>
</dbReference>
<dbReference type="PROSITE" id="PS50089">
    <property type="entry name" value="ZF_RING_2"/>
    <property type="match status" value="1"/>
</dbReference>
<name>A0A9P4QFW4_9PEZI</name>